<evidence type="ECO:0000313" key="2">
    <source>
        <dbReference type="Proteomes" id="UP000283497"/>
    </source>
</evidence>
<proteinExistence type="predicted"/>
<comment type="caution">
    <text evidence="1">The sequence shown here is derived from an EMBL/GenBank/DDBJ whole genome shotgun (WGS) entry which is preliminary data.</text>
</comment>
<reference evidence="1 2" key="1">
    <citation type="submission" date="2018-08" db="EMBL/GenBank/DDBJ databases">
        <title>A genome reference for cultivated species of the human gut microbiota.</title>
        <authorList>
            <person name="Zou Y."/>
            <person name="Xue W."/>
            <person name="Luo G."/>
        </authorList>
    </citation>
    <scope>NUCLEOTIDE SEQUENCE [LARGE SCALE GENOMIC DNA]</scope>
    <source>
        <strain evidence="1 2">AF45-14BH</strain>
    </source>
</reference>
<dbReference type="AlphaFoldDB" id="A0A415G5C3"/>
<dbReference type="RefSeq" id="WP_118314868.1">
    <property type="nucleotide sequence ID" value="NZ_JBGLEH010000002.1"/>
</dbReference>
<evidence type="ECO:0000313" key="1">
    <source>
        <dbReference type="EMBL" id="RHK37085.1"/>
    </source>
</evidence>
<gene>
    <name evidence="1" type="ORF">DW068_11630</name>
</gene>
<sequence length="99" mass="11432">MTEKCYYYDEDGNRCEGEVGPSFEDFPGMARVVSPIPLCDACKKSDFDENDDLTVCKAYGKIPKKYLNAKDYNCPHFDNENNGWYQLIKDKVEKAQNKK</sequence>
<dbReference type="Proteomes" id="UP000283497">
    <property type="component" value="Unassembled WGS sequence"/>
</dbReference>
<name>A0A415G5C3_9FIRM</name>
<protein>
    <submittedName>
        <fullName evidence="1">Uncharacterized protein</fullName>
    </submittedName>
</protein>
<organism evidence="1 2">
    <name type="scientific">Anaerobutyricum hallii</name>
    <dbReference type="NCBI Taxonomy" id="39488"/>
    <lineage>
        <taxon>Bacteria</taxon>
        <taxon>Bacillati</taxon>
        <taxon>Bacillota</taxon>
        <taxon>Clostridia</taxon>
        <taxon>Lachnospirales</taxon>
        <taxon>Lachnospiraceae</taxon>
        <taxon>Anaerobutyricum</taxon>
    </lineage>
</organism>
<dbReference type="EMBL" id="QRNJ01000047">
    <property type="protein sequence ID" value="RHK37085.1"/>
    <property type="molecule type" value="Genomic_DNA"/>
</dbReference>
<accession>A0A415G5C3</accession>